<sequence>MEVKDALGVALLGVLYGSDNYADWSIRVQTYLMAKDLWDTIEATAQPPKQEDDEATFKAWSNKNSMALHVIKNSCSPNTLFEIWEISFAKVAWNTLAEKYLPKGTSSGRDVAPPIPHAGYNYSLKVIAAGIVTWFGGKENGIEGSLNSNSTTLATIPSGYNSDASSS</sequence>
<dbReference type="EMBL" id="CM017327">
    <property type="protein sequence ID" value="KAE8099808.1"/>
    <property type="molecule type" value="Genomic_DNA"/>
</dbReference>
<protein>
    <submittedName>
        <fullName evidence="1">Uncharacterized protein</fullName>
    </submittedName>
</protein>
<organism evidence="1 2">
    <name type="scientific">Carpinus fangiana</name>
    <dbReference type="NCBI Taxonomy" id="176857"/>
    <lineage>
        <taxon>Eukaryota</taxon>
        <taxon>Viridiplantae</taxon>
        <taxon>Streptophyta</taxon>
        <taxon>Embryophyta</taxon>
        <taxon>Tracheophyta</taxon>
        <taxon>Spermatophyta</taxon>
        <taxon>Magnoliopsida</taxon>
        <taxon>eudicotyledons</taxon>
        <taxon>Gunneridae</taxon>
        <taxon>Pentapetalae</taxon>
        <taxon>rosids</taxon>
        <taxon>fabids</taxon>
        <taxon>Fagales</taxon>
        <taxon>Betulaceae</taxon>
        <taxon>Carpinus</taxon>
    </lineage>
</organism>
<dbReference type="Proteomes" id="UP000327013">
    <property type="component" value="Chromosome 7"/>
</dbReference>
<reference evidence="1 2" key="1">
    <citation type="submission" date="2019-06" db="EMBL/GenBank/DDBJ databases">
        <title>A chromosomal-level reference genome of Carpinus fangiana (Coryloideae, Betulaceae).</title>
        <authorList>
            <person name="Yang X."/>
            <person name="Wang Z."/>
            <person name="Zhang L."/>
            <person name="Hao G."/>
            <person name="Liu J."/>
            <person name="Yang Y."/>
        </authorList>
    </citation>
    <scope>NUCLEOTIDE SEQUENCE [LARGE SCALE GENOMIC DNA]</scope>
    <source>
        <strain evidence="1">Cfa_2016G</strain>
        <tissue evidence="1">Leaf</tissue>
    </source>
</reference>
<dbReference type="Pfam" id="PF14223">
    <property type="entry name" value="Retrotran_gag_2"/>
    <property type="match status" value="1"/>
</dbReference>
<dbReference type="AlphaFoldDB" id="A0A5N6RKE3"/>
<gene>
    <name evidence="1" type="ORF">FH972_017761</name>
</gene>
<evidence type="ECO:0000313" key="1">
    <source>
        <dbReference type="EMBL" id="KAE8099808.1"/>
    </source>
</evidence>
<dbReference type="OrthoDB" id="8063676at2759"/>
<evidence type="ECO:0000313" key="2">
    <source>
        <dbReference type="Proteomes" id="UP000327013"/>
    </source>
</evidence>
<proteinExistence type="predicted"/>
<keyword evidence="2" id="KW-1185">Reference proteome</keyword>
<accession>A0A5N6RKE3</accession>
<name>A0A5N6RKE3_9ROSI</name>